<protein>
    <submittedName>
        <fullName evidence="2">Uncharacterized protein</fullName>
    </submittedName>
</protein>
<name>A0A5B0RW70_PUCGR</name>
<comment type="caution">
    <text evidence="2">The sequence shown here is derived from an EMBL/GenBank/DDBJ whole genome shotgun (WGS) entry which is preliminary data.</text>
</comment>
<evidence type="ECO:0000313" key="3">
    <source>
        <dbReference type="Proteomes" id="UP000325313"/>
    </source>
</evidence>
<dbReference type="Proteomes" id="UP000325313">
    <property type="component" value="Unassembled WGS sequence"/>
</dbReference>
<organism evidence="2 3">
    <name type="scientific">Puccinia graminis f. sp. tritici</name>
    <dbReference type="NCBI Taxonomy" id="56615"/>
    <lineage>
        <taxon>Eukaryota</taxon>
        <taxon>Fungi</taxon>
        <taxon>Dikarya</taxon>
        <taxon>Basidiomycota</taxon>
        <taxon>Pucciniomycotina</taxon>
        <taxon>Pucciniomycetes</taxon>
        <taxon>Pucciniales</taxon>
        <taxon>Pucciniaceae</taxon>
        <taxon>Puccinia</taxon>
    </lineage>
</organism>
<evidence type="ECO:0000256" key="1">
    <source>
        <dbReference type="SAM" id="MobiDB-lite"/>
    </source>
</evidence>
<feature type="region of interest" description="Disordered" evidence="1">
    <location>
        <begin position="98"/>
        <end position="117"/>
    </location>
</feature>
<accession>A0A5B0RW70</accession>
<gene>
    <name evidence="2" type="ORF">PGTUg99_032969</name>
</gene>
<sequence length="134" mass="14969">MICLTKTCKQAVLTTVTLFTILGLQYVHAMKPLKERIRDGIDVGIVVANAIPAGAPFDAKELATEVMQEASQDPALLQDPQRLSALVKRLCYDYKLSNPSASSAQDEKSIRQAEERKKQITAHFKQITDRLTRR</sequence>
<proteinExistence type="predicted"/>
<dbReference type="AlphaFoldDB" id="A0A5B0RW70"/>
<evidence type="ECO:0000313" key="2">
    <source>
        <dbReference type="EMBL" id="KAA1129419.1"/>
    </source>
</evidence>
<feature type="compositionally biased region" description="Basic and acidic residues" evidence="1">
    <location>
        <begin position="105"/>
        <end position="117"/>
    </location>
</feature>
<dbReference type="EMBL" id="VDEP01000137">
    <property type="protein sequence ID" value="KAA1129419.1"/>
    <property type="molecule type" value="Genomic_DNA"/>
</dbReference>
<reference evidence="2 3" key="1">
    <citation type="submission" date="2019-05" db="EMBL/GenBank/DDBJ databases">
        <title>Emergence of the Ug99 lineage of the wheat stem rust pathogen through somatic hybridization.</title>
        <authorList>
            <person name="Li F."/>
            <person name="Upadhyaya N.M."/>
            <person name="Sperschneider J."/>
            <person name="Matny O."/>
            <person name="Nguyen-Phuc H."/>
            <person name="Mago R."/>
            <person name="Raley C."/>
            <person name="Miller M.E."/>
            <person name="Silverstein K.A.T."/>
            <person name="Henningsen E."/>
            <person name="Hirsch C.D."/>
            <person name="Visser B."/>
            <person name="Pretorius Z.A."/>
            <person name="Steffenson B.J."/>
            <person name="Schwessinger B."/>
            <person name="Dodds P.N."/>
            <person name="Figueroa M."/>
        </authorList>
    </citation>
    <scope>NUCLEOTIDE SEQUENCE [LARGE SCALE GENOMIC DNA]</scope>
    <source>
        <strain evidence="2 3">Ug99</strain>
    </source>
</reference>